<reference evidence="2 3" key="1">
    <citation type="submission" date="2020-08" db="EMBL/GenBank/DDBJ databases">
        <title>Genomic Encyclopedia of Type Strains, Phase IV (KMG-IV): sequencing the most valuable type-strain genomes for metagenomic binning, comparative biology and taxonomic classification.</title>
        <authorList>
            <person name="Goeker M."/>
        </authorList>
    </citation>
    <scope>NUCLEOTIDE SEQUENCE [LARGE SCALE GENOMIC DNA]</scope>
    <source>
        <strain evidence="2 3">DSM 103526</strain>
    </source>
</reference>
<name>A0A841KRK2_9FIRM</name>
<keyword evidence="1" id="KW-1133">Transmembrane helix</keyword>
<dbReference type="Pfam" id="PF13687">
    <property type="entry name" value="DUF4153"/>
    <property type="match status" value="1"/>
</dbReference>
<dbReference type="AlphaFoldDB" id="A0A841KRK2"/>
<proteinExistence type="predicted"/>
<feature type="transmembrane region" description="Helical" evidence="1">
    <location>
        <begin position="254"/>
        <end position="278"/>
    </location>
</feature>
<evidence type="ECO:0000313" key="3">
    <source>
        <dbReference type="Proteomes" id="UP000579281"/>
    </source>
</evidence>
<protein>
    <recommendedName>
        <fullName evidence="4">DUF4173 domain-containing protein</fullName>
    </recommendedName>
</protein>
<dbReference type="RefSeq" id="WP_184310703.1">
    <property type="nucleotide sequence ID" value="NZ_JACHEN010000012.1"/>
</dbReference>
<dbReference type="Proteomes" id="UP000579281">
    <property type="component" value="Unassembled WGS sequence"/>
</dbReference>
<feature type="transmembrane region" description="Helical" evidence="1">
    <location>
        <begin position="330"/>
        <end position="347"/>
    </location>
</feature>
<feature type="transmembrane region" description="Helical" evidence="1">
    <location>
        <begin position="152"/>
        <end position="173"/>
    </location>
</feature>
<gene>
    <name evidence="2" type="ORF">HNQ80_002275</name>
</gene>
<sequence>MIKEGRLLSYSILWGILFNFFFYRSAVGISFPIFIGVSFYLFIRVLKDSDRFKVNRIWLFAVPITLLSLRFFLSSNYIFHFFNFLVILFLFIGMALVLSGKEKSDYANIGFPFKIIGSVFAPIAYFTKPYTYLYQRWVFGKTENNYTELKKIILGILISLPLLLVILSLLSSADMVFQEMLFFIPTKLSKLFDNTVLADYFRQLLLIVFMATYTYGFIWFLFIPKKIPIGNTSVPETAATASVKAKTNFFDGTILMTILVIVNAVYLIFCSIQFAFLFSGGFNTLPGNFTYAAYARQGFFQLLLVTMLNFSIILFSFYGLNPNQVSAQRWIKRLLFLMGIFTYIMIYSSYYRMGLYQQQYGYTYLRIFVYFFLSLETVLLTATLIYIFKPRFHLAKFYIITVLAFYVGLNYLNLDAMIARNNIDRYFETGKVDIHYITTLSYDAVPELTRLLESKDFNIQQALRYYYDTKGSIARQKATWKEFNLSRHKAVQAMSTWRFNN</sequence>
<accession>A0A841KRK2</accession>
<feature type="transmembrane region" description="Helical" evidence="1">
    <location>
        <begin position="79"/>
        <end position="98"/>
    </location>
</feature>
<feature type="transmembrane region" description="Helical" evidence="1">
    <location>
        <begin position="29"/>
        <end position="45"/>
    </location>
</feature>
<keyword evidence="1" id="KW-0472">Membrane</keyword>
<keyword evidence="1" id="KW-0812">Transmembrane</keyword>
<feature type="transmembrane region" description="Helical" evidence="1">
    <location>
        <begin position="200"/>
        <end position="223"/>
    </location>
</feature>
<comment type="caution">
    <text evidence="2">The sequence shown here is derived from an EMBL/GenBank/DDBJ whole genome shotgun (WGS) entry which is preliminary data.</text>
</comment>
<dbReference type="EMBL" id="JACHEN010000012">
    <property type="protein sequence ID" value="MBB6216176.1"/>
    <property type="molecule type" value="Genomic_DNA"/>
</dbReference>
<evidence type="ECO:0008006" key="4">
    <source>
        <dbReference type="Google" id="ProtNLM"/>
    </source>
</evidence>
<evidence type="ECO:0000256" key="1">
    <source>
        <dbReference type="SAM" id="Phobius"/>
    </source>
</evidence>
<feature type="transmembrane region" description="Helical" evidence="1">
    <location>
        <begin position="298"/>
        <end position="318"/>
    </location>
</feature>
<evidence type="ECO:0000313" key="2">
    <source>
        <dbReference type="EMBL" id="MBB6216176.1"/>
    </source>
</evidence>
<dbReference type="InterPro" id="IPR025291">
    <property type="entry name" value="DUF4153"/>
</dbReference>
<feature type="transmembrane region" description="Helical" evidence="1">
    <location>
        <begin position="57"/>
        <end position="73"/>
    </location>
</feature>
<feature type="transmembrane region" description="Helical" evidence="1">
    <location>
        <begin position="395"/>
        <end position="412"/>
    </location>
</feature>
<feature type="transmembrane region" description="Helical" evidence="1">
    <location>
        <begin position="367"/>
        <end position="388"/>
    </location>
</feature>
<keyword evidence="3" id="KW-1185">Reference proteome</keyword>
<organism evidence="2 3">
    <name type="scientific">Anaerosolibacter carboniphilus</name>
    <dbReference type="NCBI Taxonomy" id="1417629"/>
    <lineage>
        <taxon>Bacteria</taxon>
        <taxon>Bacillati</taxon>
        <taxon>Bacillota</taxon>
        <taxon>Clostridia</taxon>
        <taxon>Peptostreptococcales</taxon>
        <taxon>Thermotaleaceae</taxon>
        <taxon>Anaerosolibacter</taxon>
    </lineage>
</organism>